<comment type="caution">
    <text evidence="1">The sequence shown here is derived from an EMBL/GenBank/DDBJ whole genome shotgun (WGS) entry which is preliminary data.</text>
</comment>
<name>A0A314ZRA2_PRUYE</name>
<organism evidence="1 2">
    <name type="scientific">Prunus yedoensis var. nudiflora</name>
    <dbReference type="NCBI Taxonomy" id="2094558"/>
    <lineage>
        <taxon>Eukaryota</taxon>
        <taxon>Viridiplantae</taxon>
        <taxon>Streptophyta</taxon>
        <taxon>Embryophyta</taxon>
        <taxon>Tracheophyta</taxon>
        <taxon>Spermatophyta</taxon>
        <taxon>Magnoliopsida</taxon>
        <taxon>eudicotyledons</taxon>
        <taxon>Gunneridae</taxon>
        <taxon>Pentapetalae</taxon>
        <taxon>rosids</taxon>
        <taxon>fabids</taxon>
        <taxon>Rosales</taxon>
        <taxon>Rosaceae</taxon>
        <taxon>Amygdaloideae</taxon>
        <taxon>Amygdaleae</taxon>
        <taxon>Prunus</taxon>
    </lineage>
</organism>
<proteinExistence type="predicted"/>
<dbReference type="Proteomes" id="UP000250321">
    <property type="component" value="Unassembled WGS sequence"/>
</dbReference>
<dbReference type="AlphaFoldDB" id="A0A314ZRA2"/>
<gene>
    <name evidence="1" type="ORF">Pyn_26333</name>
</gene>
<reference evidence="1 2" key="1">
    <citation type="submission" date="2018-02" db="EMBL/GenBank/DDBJ databases">
        <title>Draft genome of wild Prunus yedoensis var. nudiflora.</title>
        <authorList>
            <person name="Baek S."/>
            <person name="Kim J.-H."/>
            <person name="Choi K."/>
            <person name="Kim G.-B."/>
            <person name="Cho A."/>
            <person name="Jang H."/>
            <person name="Shin C.-H."/>
            <person name="Yu H.-J."/>
            <person name="Mun J.-H."/>
        </authorList>
    </citation>
    <scope>NUCLEOTIDE SEQUENCE [LARGE SCALE GENOMIC DNA]</scope>
    <source>
        <strain evidence="2">cv. Jeju island</strain>
        <tissue evidence="1">Leaf</tissue>
    </source>
</reference>
<accession>A0A314ZRA2</accession>
<protein>
    <submittedName>
        <fullName evidence="1">Uncharacterized protein</fullName>
    </submittedName>
</protein>
<keyword evidence="2" id="KW-1185">Reference proteome</keyword>
<dbReference type="EMBL" id="PJQY01000027">
    <property type="protein sequence ID" value="PQQ20737.1"/>
    <property type="molecule type" value="Genomic_DNA"/>
</dbReference>
<evidence type="ECO:0000313" key="2">
    <source>
        <dbReference type="Proteomes" id="UP000250321"/>
    </source>
</evidence>
<sequence length="97" mass="10724">MAPVEDPILQCLSLTSNVPNKRCLNAYNWKLGHASPKLLPPKLQTLCFLPTVVKGWSFGSDSFLPSICIINGRSTGYKQMQLAQCGVDKSRKSNRQS</sequence>
<evidence type="ECO:0000313" key="1">
    <source>
        <dbReference type="EMBL" id="PQQ20737.1"/>
    </source>
</evidence>